<dbReference type="OrthoDB" id="8758239at2"/>
<reference evidence="2 3" key="1">
    <citation type="journal article" date="2016" name="PLoS ONE">
        <title>Complete Genome Sequence and Comparative Genomics of a Novel Myxobacterium Myxococcus hansupus.</title>
        <authorList>
            <person name="Sharma G."/>
            <person name="Narwani T."/>
            <person name="Subramanian S."/>
        </authorList>
    </citation>
    <scope>NUCLEOTIDE SEQUENCE [LARGE SCALE GENOMIC DNA]</scope>
    <source>
        <strain evidence="3">mixupus</strain>
    </source>
</reference>
<sequence>MGAQHLEQHRRILGILFIVINAVTLLLSAGILVFFGAVGGLVPDVEPEGRAALLIIGLVAGGCLALLGLPGVITGLGLVRRKSWSRTVALVLGVLALPNVPLGTALGAYALWFYLQPGSDQVFDR</sequence>
<feature type="transmembrane region" description="Helical" evidence="1">
    <location>
        <begin position="51"/>
        <end position="76"/>
    </location>
</feature>
<dbReference type="PATRIC" id="fig|1297742.4.peg.2161"/>
<keyword evidence="3" id="KW-1185">Reference proteome</keyword>
<keyword evidence="1" id="KW-0472">Membrane</keyword>
<proteinExistence type="predicted"/>
<keyword evidence="1" id="KW-0812">Transmembrane</keyword>
<dbReference type="STRING" id="1297742.A176_002137"/>
<feature type="transmembrane region" description="Helical" evidence="1">
    <location>
        <begin position="12"/>
        <end position="39"/>
    </location>
</feature>
<dbReference type="EMBL" id="CP012109">
    <property type="protein sequence ID" value="AKQ65225.1"/>
    <property type="molecule type" value="Genomic_DNA"/>
</dbReference>
<name>A0A0H4WV71_9BACT</name>
<protein>
    <submittedName>
        <fullName evidence="2">Uncharacterized protein</fullName>
    </submittedName>
</protein>
<dbReference type="AlphaFoldDB" id="A0A0H4WV71"/>
<evidence type="ECO:0000313" key="3">
    <source>
        <dbReference type="Proteomes" id="UP000009026"/>
    </source>
</evidence>
<gene>
    <name evidence="2" type="ORF">A176_002137</name>
</gene>
<dbReference type="RefSeq" id="WP_002639912.1">
    <property type="nucleotide sequence ID" value="NZ_CP012109.1"/>
</dbReference>
<dbReference type="KEGG" id="mym:A176_002137"/>
<feature type="transmembrane region" description="Helical" evidence="1">
    <location>
        <begin position="88"/>
        <end position="115"/>
    </location>
</feature>
<dbReference type="Proteomes" id="UP000009026">
    <property type="component" value="Chromosome"/>
</dbReference>
<keyword evidence="1" id="KW-1133">Transmembrane helix</keyword>
<organism evidence="2 3">
    <name type="scientific">Pseudomyxococcus hansupus</name>
    <dbReference type="NCBI Taxonomy" id="1297742"/>
    <lineage>
        <taxon>Bacteria</taxon>
        <taxon>Pseudomonadati</taxon>
        <taxon>Myxococcota</taxon>
        <taxon>Myxococcia</taxon>
        <taxon>Myxococcales</taxon>
        <taxon>Cystobacterineae</taxon>
        <taxon>Myxococcaceae</taxon>
        <taxon>Pseudomyxococcus</taxon>
    </lineage>
</organism>
<accession>A0A0H4WV71</accession>
<evidence type="ECO:0000313" key="2">
    <source>
        <dbReference type="EMBL" id="AKQ65225.1"/>
    </source>
</evidence>
<evidence type="ECO:0000256" key="1">
    <source>
        <dbReference type="SAM" id="Phobius"/>
    </source>
</evidence>